<dbReference type="Gene3D" id="3.40.50.1820">
    <property type="entry name" value="alpha/beta hydrolase"/>
    <property type="match status" value="2"/>
</dbReference>
<dbReference type="PANTHER" id="PTHR23025:SF3">
    <property type="entry name" value="HORMONE-SENSITIVE LIPASE"/>
    <property type="match status" value="1"/>
</dbReference>
<feature type="compositionally biased region" description="Polar residues" evidence="1">
    <location>
        <begin position="666"/>
        <end position="675"/>
    </location>
</feature>
<dbReference type="Pfam" id="PF07859">
    <property type="entry name" value="Abhydrolase_3"/>
    <property type="match status" value="2"/>
</dbReference>
<dbReference type="RefSeq" id="XP_007804534.1">
    <property type="nucleotide sequence ID" value="XM_007806343.1"/>
</dbReference>
<protein>
    <recommendedName>
        <fullName evidence="2">Alpha/beta hydrolase fold-3 domain-containing protein</fullName>
    </recommendedName>
</protein>
<feature type="domain" description="Alpha/beta hydrolase fold-3" evidence="2">
    <location>
        <begin position="446"/>
        <end position="529"/>
    </location>
</feature>
<feature type="compositionally biased region" description="Polar residues" evidence="1">
    <location>
        <begin position="689"/>
        <end position="698"/>
    </location>
</feature>
<evidence type="ECO:0000256" key="1">
    <source>
        <dbReference type="SAM" id="MobiDB-lite"/>
    </source>
</evidence>
<dbReference type="OMA" id="NMYDATY"/>
<dbReference type="InterPro" id="IPR013094">
    <property type="entry name" value="AB_hydrolase_3"/>
</dbReference>
<dbReference type="EMBL" id="KE721388">
    <property type="protein sequence ID" value="ERF69826.1"/>
    <property type="molecule type" value="Genomic_DNA"/>
</dbReference>
<sequence length="778" mass="86620">MIDHVLGRPSSQFRKVQVFAVVSFWSFYLLRGDIHGPPFIRNLSARLGKRFTPWQTVVLTLLWLYVARNFAKITGLESPEPLANLYSRAFFRATWITTALDAGFWSAMKIRNKKLRDIASIIFTVYYLIAAEQADEKVRKIRAVMTVDHLRVAWNKPNTPYLSFFTRIMRPRFTQYKPRKIRIPRPRSSMYKEPVNAWMYFNGTLAELRTQTKLVLDIPGGGFVAMDPRTSDDKLLAWAGKTGLPILSLDYRKAPEYPYPYALNECYDVYHVIVATRGRCIGIEGEICPRIVLTGDSAGGNLATGTALMIIQSNMAGGRGMTLPLPAGLVLMYPALDMNIGSWMTDDQMALIKNPRTARKHENFIKRKSEDIDNRFTPSTPRPSDDDGERNTKHDFFSDRSSNNNDAKTNNHDISASQKQQPKLETDVEAQRQAVAVSKPQPLKTRLAVSSMISYFGDRILTPEMMRAMIILYVGPYSRPDFTTDHLLCPAVAPEPLLTRFPKTYILTGERDPLVDDTVLFAGRLRQAKLRLFQERKDLGLEKSNAEFDEKKYVEVALIPGVSHGFVQFVAVYPEGWKHIFRCGRWIEDLFAAPPTAFESQTSLKGRLGNAIGMAGGTGSGLEINGSVKGGASGGVTGNGSGRHHRRIGTAESSGDEDRPLEMSSIHPSTGTPPASLSLPERKSPPGPGTTTANSSAYANFKPTLIPKPAGLKINLDAKDANSNLRKGHIDMLQDASSEEERRERHHARTKSATSLGSEEDLLKRRMQGLTVGLLGDG</sequence>
<dbReference type="GeneID" id="19242905"/>
<dbReference type="HOGENOM" id="CLU_003590_1_0_1"/>
<feature type="compositionally biased region" description="Basic and acidic residues" evidence="1">
    <location>
        <begin position="362"/>
        <end position="374"/>
    </location>
</feature>
<feature type="compositionally biased region" description="Polar residues" evidence="1">
    <location>
        <begin position="399"/>
        <end position="421"/>
    </location>
</feature>
<dbReference type="eggNOG" id="KOG4388">
    <property type="taxonomic scope" value="Eukaryota"/>
</dbReference>
<dbReference type="Proteomes" id="UP000019373">
    <property type="component" value="Unassembled WGS sequence"/>
</dbReference>
<evidence type="ECO:0000313" key="4">
    <source>
        <dbReference type="Proteomes" id="UP000019373"/>
    </source>
</evidence>
<dbReference type="SUPFAM" id="SSF53474">
    <property type="entry name" value="alpha/beta-Hydrolases"/>
    <property type="match status" value="1"/>
</dbReference>
<reference evidence="4" key="1">
    <citation type="journal article" date="2014" name="BMC Genomics">
        <title>Genome characteristics reveal the impact of lichenization on lichen-forming fungus Endocarpon pusillum Hedwig (Verrucariales, Ascomycota).</title>
        <authorList>
            <person name="Wang Y.-Y."/>
            <person name="Liu B."/>
            <person name="Zhang X.-Y."/>
            <person name="Zhou Q.-M."/>
            <person name="Zhang T."/>
            <person name="Li H."/>
            <person name="Yu Y.-F."/>
            <person name="Zhang X.-L."/>
            <person name="Hao X.-Y."/>
            <person name="Wang M."/>
            <person name="Wang L."/>
            <person name="Wei J.-C."/>
        </authorList>
    </citation>
    <scope>NUCLEOTIDE SEQUENCE [LARGE SCALE GENOMIC DNA]</scope>
    <source>
        <strain evidence="4">Z07020 / HMAS-L-300199</strain>
    </source>
</reference>
<feature type="region of interest" description="Disordered" evidence="1">
    <location>
        <begin position="733"/>
        <end position="762"/>
    </location>
</feature>
<evidence type="ECO:0000313" key="3">
    <source>
        <dbReference type="EMBL" id="ERF69826.1"/>
    </source>
</evidence>
<feature type="region of interest" description="Disordered" evidence="1">
    <location>
        <begin position="626"/>
        <end position="700"/>
    </location>
</feature>
<dbReference type="GO" id="GO:0004771">
    <property type="term" value="F:sterol ester esterase activity"/>
    <property type="evidence" value="ECO:0007669"/>
    <property type="project" value="TreeGrafter"/>
</dbReference>
<feature type="region of interest" description="Disordered" evidence="1">
    <location>
        <begin position="362"/>
        <end position="431"/>
    </location>
</feature>
<dbReference type="AlphaFoldDB" id="U1GDN2"/>
<dbReference type="GO" id="GO:0004806">
    <property type="term" value="F:triacylglycerol lipase activity"/>
    <property type="evidence" value="ECO:0007669"/>
    <property type="project" value="TreeGrafter"/>
</dbReference>
<dbReference type="GO" id="GO:0019433">
    <property type="term" value="P:triglyceride catabolic process"/>
    <property type="evidence" value="ECO:0007669"/>
    <property type="project" value="TreeGrafter"/>
</dbReference>
<dbReference type="PANTHER" id="PTHR23025">
    <property type="entry name" value="TRIACYLGLYCEROL LIPASE"/>
    <property type="match status" value="1"/>
</dbReference>
<dbReference type="InterPro" id="IPR029058">
    <property type="entry name" value="AB_hydrolase_fold"/>
</dbReference>
<keyword evidence="4" id="KW-1185">Reference proteome</keyword>
<feature type="compositionally biased region" description="Gly residues" evidence="1">
    <location>
        <begin position="628"/>
        <end position="641"/>
    </location>
</feature>
<organism evidence="3 4">
    <name type="scientific">Endocarpon pusillum (strain Z07020 / HMAS-L-300199)</name>
    <name type="common">Lichen-forming fungus</name>
    <dbReference type="NCBI Taxonomy" id="1263415"/>
    <lineage>
        <taxon>Eukaryota</taxon>
        <taxon>Fungi</taxon>
        <taxon>Dikarya</taxon>
        <taxon>Ascomycota</taxon>
        <taxon>Pezizomycotina</taxon>
        <taxon>Eurotiomycetes</taxon>
        <taxon>Chaetothyriomycetidae</taxon>
        <taxon>Verrucariales</taxon>
        <taxon>Verrucariaceae</taxon>
        <taxon>Endocarpon</taxon>
    </lineage>
</organism>
<evidence type="ECO:0000259" key="2">
    <source>
        <dbReference type="Pfam" id="PF07859"/>
    </source>
</evidence>
<accession>U1GDN2</accession>
<feature type="domain" description="Alpha/beta hydrolase fold-3" evidence="2">
    <location>
        <begin position="219"/>
        <end position="342"/>
    </location>
</feature>
<dbReference type="OrthoDB" id="5570009at2759"/>
<proteinExistence type="predicted"/>
<gene>
    <name evidence="3" type="ORF">EPUS_08027</name>
</gene>
<dbReference type="GO" id="GO:0005829">
    <property type="term" value="C:cytosol"/>
    <property type="evidence" value="ECO:0007669"/>
    <property type="project" value="TreeGrafter"/>
</dbReference>
<name>U1GDN2_ENDPU</name>
<feature type="compositionally biased region" description="Basic and acidic residues" evidence="1">
    <location>
        <begin position="383"/>
        <end position="398"/>
    </location>
</feature>